<evidence type="ECO:0000313" key="2">
    <source>
        <dbReference type="Proteomes" id="UP000001108"/>
    </source>
</evidence>
<name>A6UMS2_SINMW</name>
<dbReference type="HOGENOM" id="CLU_2261968_0_0_5"/>
<reference evidence="1 2" key="2">
    <citation type="journal article" date="2010" name="Stand. Genomic Sci.">
        <title>Complete genome sequence of the Medicago microsymbiont Ensifer (Sinorhizobium) medicae strain WSM419.</title>
        <authorList>
            <person name="Reeve W."/>
            <person name="Chain P."/>
            <person name="O'Hara G."/>
            <person name="Ardley J."/>
            <person name="Nandesena K."/>
            <person name="Brau L."/>
            <person name="Tiwari R."/>
            <person name="Malfatti S."/>
            <person name="Kiss H."/>
            <person name="Lapidus A."/>
            <person name="Copeland A."/>
            <person name="Nolan M."/>
            <person name="Land M."/>
            <person name="Hauser L."/>
            <person name="Chang Y.J."/>
            <person name="Ivanova N."/>
            <person name="Mavromatis K."/>
            <person name="Markowitz V."/>
            <person name="Kyrpides N."/>
            <person name="Gollagher M."/>
            <person name="Yates R."/>
            <person name="Dilworth M."/>
            <person name="Howieson J."/>
        </authorList>
    </citation>
    <scope>NUCLEOTIDE SEQUENCE [LARGE SCALE GENOMIC DNA]</scope>
    <source>
        <strain evidence="1 2">WSM419</strain>
        <plasmid evidence="2">Plasmid pSMED03</plasmid>
    </source>
</reference>
<proteinExistence type="predicted"/>
<dbReference type="Proteomes" id="UP000001108">
    <property type="component" value="Plasmid pSMED03"/>
</dbReference>
<gene>
    <name evidence="1" type="ordered locus">Smed_6362</name>
</gene>
<evidence type="ECO:0000313" key="1">
    <source>
        <dbReference type="EMBL" id="ABR64952.1"/>
    </source>
</evidence>
<geneLocation type="plasmid" evidence="1 2">
    <name>pSMED03</name>
</geneLocation>
<dbReference type="KEGG" id="smd:Smed_6362"/>
<dbReference type="EMBL" id="CP000741">
    <property type="protein sequence ID" value="ABR64952.1"/>
    <property type="molecule type" value="Genomic_DNA"/>
</dbReference>
<sequence>MLARFIAVHGCSYPRAFAGAAYRSSTSFTNKNQETLIARDTLPIVPELMLGHEGGFSAGEIGARFHAAERESSSRNCQCLNGPMPNWGLFFGERDEHPTAFVC</sequence>
<keyword evidence="1" id="KW-0614">Plasmid</keyword>
<protein>
    <submittedName>
        <fullName evidence="1">Uncharacterized protein</fullName>
    </submittedName>
</protein>
<dbReference type="AlphaFoldDB" id="A6UMS2"/>
<reference evidence="2" key="1">
    <citation type="submission" date="2007-06" db="EMBL/GenBank/DDBJ databases">
        <title>Complete sequence of Sinorhizobium medicae WSM419 plasmid pSMED03.</title>
        <authorList>
            <consortium name="US DOE Joint Genome Institute"/>
            <person name="Copeland A."/>
            <person name="Lucas S."/>
            <person name="Lapidus A."/>
            <person name="Barry K."/>
            <person name="Glavina del Rio T."/>
            <person name="Dalin E."/>
            <person name="Tice H."/>
            <person name="Pitluck S."/>
            <person name="Chain P."/>
            <person name="Malfatti S."/>
            <person name="Shin M."/>
            <person name="Vergez L."/>
            <person name="Schmutz J."/>
            <person name="Larimer F."/>
            <person name="Land M."/>
            <person name="Hauser L."/>
            <person name="Kyrpides N."/>
            <person name="Mikhailova N."/>
            <person name="Reeve W.G."/>
            <person name="Richardson P."/>
        </authorList>
    </citation>
    <scope>NUCLEOTIDE SEQUENCE [LARGE SCALE GENOMIC DNA]</scope>
    <source>
        <strain evidence="2">WSM419</strain>
        <plasmid evidence="2">Plasmid pSMED03</plasmid>
    </source>
</reference>
<accession>A6UMS2</accession>
<organism evidence="1 2">
    <name type="scientific">Sinorhizobium medicae (strain WSM419)</name>
    <name type="common">Ensifer medicae</name>
    <dbReference type="NCBI Taxonomy" id="366394"/>
    <lineage>
        <taxon>Bacteria</taxon>
        <taxon>Pseudomonadati</taxon>
        <taxon>Pseudomonadota</taxon>
        <taxon>Alphaproteobacteria</taxon>
        <taxon>Hyphomicrobiales</taxon>
        <taxon>Rhizobiaceae</taxon>
        <taxon>Sinorhizobium/Ensifer group</taxon>
        <taxon>Sinorhizobium</taxon>
    </lineage>
</organism>